<evidence type="ECO:0000313" key="3">
    <source>
        <dbReference type="Proteomes" id="UP000248066"/>
    </source>
</evidence>
<dbReference type="Gene3D" id="3.40.630.30">
    <property type="match status" value="1"/>
</dbReference>
<organism evidence="2 3">
    <name type="scientific">Alteribacter lacisalsi</name>
    <dbReference type="NCBI Taxonomy" id="2045244"/>
    <lineage>
        <taxon>Bacteria</taxon>
        <taxon>Bacillati</taxon>
        <taxon>Bacillota</taxon>
        <taxon>Bacilli</taxon>
        <taxon>Bacillales</taxon>
        <taxon>Bacillaceae</taxon>
        <taxon>Alteribacter</taxon>
    </lineage>
</organism>
<accession>A0A2W0HDH3</accession>
<keyword evidence="2" id="KW-0808">Transferase</keyword>
<dbReference type="PROSITE" id="PS51186">
    <property type="entry name" value="GNAT"/>
    <property type="match status" value="1"/>
</dbReference>
<protein>
    <submittedName>
        <fullName evidence="2">GNAT family N-acetyltransferase</fullName>
    </submittedName>
</protein>
<dbReference type="Proteomes" id="UP000248066">
    <property type="component" value="Unassembled WGS sequence"/>
</dbReference>
<keyword evidence="3" id="KW-1185">Reference proteome</keyword>
<name>A0A2W0HDH3_9BACI</name>
<dbReference type="Pfam" id="PF00583">
    <property type="entry name" value="Acetyltransf_1"/>
    <property type="match status" value="1"/>
</dbReference>
<comment type="caution">
    <text evidence="2">The sequence shown here is derived from an EMBL/GenBank/DDBJ whole genome shotgun (WGS) entry which is preliminary data.</text>
</comment>
<sequence>MIKLDYFTENDFDQLMGWVNDTSGRFFMQWSGPTFTYPLTREQLADYIYGANKPGAADFIFKAIYEKTGETVGHLAVRKVDRFHKGARLGKVIVAPRWRGRGFAVPMIEEALKIAFEREEIHRLALGVFAFNTSAYELYKKMGFKQEGYFRDFRRVGNEYWDMYEMSMLAPDYKNLHKK</sequence>
<dbReference type="AlphaFoldDB" id="A0A2W0HDH3"/>
<dbReference type="PANTHER" id="PTHR43415:SF5">
    <property type="entry name" value="ACETYLTRANSFERASE"/>
    <property type="match status" value="1"/>
</dbReference>
<gene>
    <name evidence="2" type="ORF">CR205_10230</name>
</gene>
<dbReference type="SUPFAM" id="SSF55729">
    <property type="entry name" value="Acyl-CoA N-acyltransferases (Nat)"/>
    <property type="match status" value="1"/>
</dbReference>
<dbReference type="InterPro" id="IPR016181">
    <property type="entry name" value="Acyl_CoA_acyltransferase"/>
</dbReference>
<feature type="domain" description="N-acetyltransferase" evidence="1">
    <location>
        <begin position="2"/>
        <end position="171"/>
    </location>
</feature>
<evidence type="ECO:0000313" key="2">
    <source>
        <dbReference type="EMBL" id="PYZ98921.1"/>
    </source>
</evidence>
<dbReference type="InterPro" id="IPR000182">
    <property type="entry name" value="GNAT_dom"/>
</dbReference>
<dbReference type="CDD" id="cd04301">
    <property type="entry name" value="NAT_SF"/>
    <property type="match status" value="1"/>
</dbReference>
<evidence type="ECO:0000259" key="1">
    <source>
        <dbReference type="PROSITE" id="PS51186"/>
    </source>
</evidence>
<reference evidence="2 3" key="1">
    <citation type="submission" date="2017-10" db="EMBL/GenBank/DDBJ databases">
        <title>Bacillus sp. nov., a halophilic bacterium isolated from a Yangshapao Lake.</title>
        <authorList>
            <person name="Wang H."/>
        </authorList>
    </citation>
    <scope>NUCLEOTIDE SEQUENCE [LARGE SCALE GENOMIC DNA]</scope>
    <source>
        <strain evidence="2 3">YSP-3</strain>
    </source>
</reference>
<dbReference type="PANTHER" id="PTHR43415">
    <property type="entry name" value="SPERMIDINE N(1)-ACETYLTRANSFERASE"/>
    <property type="match status" value="1"/>
</dbReference>
<dbReference type="GO" id="GO:0016747">
    <property type="term" value="F:acyltransferase activity, transferring groups other than amino-acyl groups"/>
    <property type="evidence" value="ECO:0007669"/>
    <property type="project" value="InterPro"/>
</dbReference>
<proteinExistence type="predicted"/>
<dbReference type="RefSeq" id="WP_110519212.1">
    <property type="nucleotide sequence ID" value="NZ_PDOF01000001.1"/>
</dbReference>
<dbReference type="EMBL" id="PDOF01000001">
    <property type="protein sequence ID" value="PYZ98921.1"/>
    <property type="molecule type" value="Genomic_DNA"/>
</dbReference>
<dbReference type="OrthoDB" id="9795206at2"/>